<dbReference type="EMBL" id="UYRT01010422">
    <property type="protein sequence ID" value="VDK49161.1"/>
    <property type="molecule type" value="Genomic_DNA"/>
</dbReference>
<sequence>MLTITIILIITALLTMTIIILSMARESNAQSVVASASPVAFLLRRASLSRTVQALSKFRSNLSAFEAIAQSLTPQLPSRSRRRKEAGTPKHRRARSLGPELFLGEINLSFPVSPDWADSEGIDLCLLRRKLGSLSNACICEAFGRCIHRNKFAIS</sequence>
<proteinExistence type="predicted"/>
<evidence type="ECO:0000313" key="2">
    <source>
        <dbReference type="Proteomes" id="UP000271098"/>
    </source>
</evidence>
<keyword evidence="2" id="KW-1185">Reference proteome</keyword>
<reference evidence="3" key="1">
    <citation type="submission" date="2016-06" db="UniProtKB">
        <authorList>
            <consortium name="WormBaseParasite"/>
        </authorList>
    </citation>
    <scope>IDENTIFICATION</scope>
</reference>
<protein>
    <submittedName>
        <fullName evidence="3">Secreted protein</fullName>
    </submittedName>
</protein>
<dbReference type="Proteomes" id="UP000271098">
    <property type="component" value="Unassembled WGS sequence"/>
</dbReference>
<accession>A0A183D8S9</accession>
<gene>
    <name evidence="1" type="ORF">GPUH_LOCUS5120</name>
</gene>
<evidence type="ECO:0000313" key="3">
    <source>
        <dbReference type="WBParaSite" id="GPUH_0000512701-mRNA-1"/>
    </source>
</evidence>
<organism evidence="3">
    <name type="scientific">Gongylonema pulchrum</name>
    <dbReference type="NCBI Taxonomy" id="637853"/>
    <lineage>
        <taxon>Eukaryota</taxon>
        <taxon>Metazoa</taxon>
        <taxon>Ecdysozoa</taxon>
        <taxon>Nematoda</taxon>
        <taxon>Chromadorea</taxon>
        <taxon>Rhabditida</taxon>
        <taxon>Spirurina</taxon>
        <taxon>Spiruromorpha</taxon>
        <taxon>Spiruroidea</taxon>
        <taxon>Gongylonematidae</taxon>
        <taxon>Gongylonema</taxon>
    </lineage>
</organism>
<reference evidence="1 2" key="2">
    <citation type="submission" date="2018-11" db="EMBL/GenBank/DDBJ databases">
        <authorList>
            <consortium name="Pathogen Informatics"/>
        </authorList>
    </citation>
    <scope>NUCLEOTIDE SEQUENCE [LARGE SCALE GENOMIC DNA]</scope>
</reference>
<dbReference type="AlphaFoldDB" id="A0A183D8S9"/>
<evidence type="ECO:0000313" key="1">
    <source>
        <dbReference type="EMBL" id="VDK49161.1"/>
    </source>
</evidence>
<dbReference type="WBParaSite" id="GPUH_0000512701-mRNA-1">
    <property type="protein sequence ID" value="GPUH_0000512701-mRNA-1"/>
    <property type="gene ID" value="GPUH_0000512701"/>
</dbReference>
<name>A0A183D8S9_9BILA</name>